<feature type="compositionally biased region" description="Polar residues" evidence="1">
    <location>
        <begin position="294"/>
        <end position="313"/>
    </location>
</feature>
<feature type="region of interest" description="Disordered" evidence="1">
    <location>
        <begin position="269"/>
        <end position="313"/>
    </location>
</feature>
<evidence type="ECO:0000256" key="1">
    <source>
        <dbReference type="SAM" id="MobiDB-lite"/>
    </source>
</evidence>
<feature type="region of interest" description="Disordered" evidence="1">
    <location>
        <begin position="191"/>
        <end position="228"/>
    </location>
</feature>
<dbReference type="Proteomes" id="UP000031623">
    <property type="component" value="Chromosome"/>
</dbReference>
<dbReference type="HOGENOM" id="CLU_640816_0_0_6"/>
<feature type="domain" description="LysM" evidence="2">
    <location>
        <begin position="231"/>
        <end position="275"/>
    </location>
</feature>
<dbReference type="SMART" id="SM00257">
    <property type="entry name" value="LysM"/>
    <property type="match status" value="5"/>
</dbReference>
<feature type="domain" description="LysM" evidence="2">
    <location>
        <begin position="311"/>
        <end position="355"/>
    </location>
</feature>
<dbReference type="GO" id="GO:0016787">
    <property type="term" value="F:hydrolase activity"/>
    <property type="evidence" value="ECO:0007669"/>
    <property type="project" value="UniProtKB-KW"/>
</dbReference>
<evidence type="ECO:0000259" key="2">
    <source>
        <dbReference type="PROSITE" id="PS51782"/>
    </source>
</evidence>
<feature type="domain" description="LysM" evidence="2">
    <location>
        <begin position="142"/>
        <end position="186"/>
    </location>
</feature>
<dbReference type="STRING" id="40754.THII_2647"/>
<sequence>MYWPIVLVRLGVAFGFITVLLLAGCPSVPTTPSTTEPQAPLPPSQPSSTSPSGETEMYHTVMKGETLYGIATRYGRNYKDVAQWNNIPSPYILSPGQKLLVSGPSGNMSTIPEPPITPGIPIEPNPIPKPTPMSTPASDNEDQHIVQPGETLYAIATRYKYNFRDVAAWNNIEPPYNLKVGQVLIISPPPGWEPNSGTTLSPRSSLSPSPTTPPPPEPVVEPAAPAATSEDYHIVQPGDTLFSLARHYGFGVADIAAWNDLQPPYNLKTGQQLRVTPPENVPASTPVDKESEGNDSNSAEANHSDEASNSDYHTVSTGETLYSIARSSGHSVEELSAWNRLESPYYLSLGQKLRLTPSSELKTQAGNYVRTSSEALSSRPNHHVVKEKETMSSIAKQYGLSVHDLAEWNGIGSPYTVFPGLTLKLTPH</sequence>
<dbReference type="PROSITE" id="PS51782">
    <property type="entry name" value="LYSM"/>
    <property type="match status" value="5"/>
</dbReference>
<name>A0A090AHZ3_9GAMM</name>
<feature type="domain" description="LysM" evidence="2">
    <location>
        <begin position="57"/>
        <end position="101"/>
    </location>
</feature>
<keyword evidence="3" id="KW-0378">Hydrolase</keyword>
<feature type="compositionally biased region" description="Pro residues" evidence="1">
    <location>
        <begin position="210"/>
        <end position="219"/>
    </location>
</feature>
<dbReference type="InterPro" id="IPR036779">
    <property type="entry name" value="LysM_dom_sf"/>
</dbReference>
<feature type="region of interest" description="Disordered" evidence="1">
    <location>
        <begin position="29"/>
        <end position="55"/>
    </location>
</feature>
<accession>A0A090AHZ3</accession>
<evidence type="ECO:0000313" key="3">
    <source>
        <dbReference type="EMBL" id="BAP56944.1"/>
    </source>
</evidence>
<dbReference type="EMBL" id="AP014633">
    <property type="protein sequence ID" value="BAP56944.1"/>
    <property type="molecule type" value="Genomic_DNA"/>
</dbReference>
<dbReference type="PANTHER" id="PTHR33734:SF22">
    <property type="entry name" value="MEMBRANE-BOUND LYTIC MUREIN TRANSGLYCOSYLASE D"/>
    <property type="match status" value="1"/>
</dbReference>
<feature type="domain" description="LysM" evidence="2">
    <location>
        <begin position="381"/>
        <end position="425"/>
    </location>
</feature>
<protein>
    <submittedName>
        <fullName evidence="3">Putative glycosyl hydrolase</fullName>
    </submittedName>
</protein>
<dbReference type="Pfam" id="PF01476">
    <property type="entry name" value="LysM"/>
    <property type="match status" value="5"/>
</dbReference>
<dbReference type="SUPFAM" id="SSF54106">
    <property type="entry name" value="LysM domain"/>
    <property type="match status" value="5"/>
</dbReference>
<proteinExistence type="predicted"/>
<keyword evidence="4" id="KW-1185">Reference proteome</keyword>
<gene>
    <name evidence="3" type="ORF">THII_2647</name>
</gene>
<dbReference type="KEGG" id="tig:THII_2647"/>
<dbReference type="GO" id="GO:0008932">
    <property type="term" value="F:lytic endotransglycosylase activity"/>
    <property type="evidence" value="ECO:0007669"/>
    <property type="project" value="TreeGrafter"/>
</dbReference>
<feature type="compositionally biased region" description="Low complexity" evidence="1">
    <location>
        <begin position="198"/>
        <end position="209"/>
    </location>
</feature>
<dbReference type="InterPro" id="IPR018392">
    <property type="entry name" value="LysM"/>
</dbReference>
<reference evidence="3 4" key="1">
    <citation type="journal article" date="2014" name="ISME J.">
        <title>Ecophysiology of Thioploca ingrica as revealed by the complete genome sequence supplemented with proteomic evidence.</title>
        <authorList>
            <person name="Kojima H."/>
            <person name="Ogura Y."/>
            <person name="Yamamoto N."/>
            <person name="Togashi T."/>
            <person name="Mori H."/>
            <person name="Watanabe T."/>
            <person name="Nemoto F."/>
            <person name="Kurokawa K."/>
            <person name="Hayashi T."/>
            <person name="Fukui M."/>
        </authorList>
    </citation>
    <scope>NUCLEOTIDE SEQUENCE [LARGE SCALE GENOMIC DNA]</scope>
</reference>
<dbReference type="AlphaFoldDB" id="A0A090AHZ3"/>
<organism evidence="3 4">
    <name type="scientific">Thioploca ingrica</name>
    <dbReference type="NCBI Taxonomy" id="40754"/>
    <lineage>
        <taxon>Bacteria</taxon>
        <taxon>Pseudomonadati</taxon>
        <taxon>Pseudomonadota</taxon>
        <taxon>Gammaproteobacteria</taxon>
        <taxon>Thiotrichales</taxon>
        <taxon>Thiotrichaceae</taxon>
        <taxon>Thioploca</taxon>
    </lineage>
</organism>
<dbReference type="OrthoDB" id="9793746at2"/>
<evidence type="ECO:0000313" key="4">
    <source>
        <dbReference type="Proteomes" id="UP000031623"/>
    </source>
</evidence>
<dbReference type="CDD" id="cd00118">
    <property type="entry name" value="LysM"/>
    <property type="match status" value="5"/>
</dbReference>
<dbReference type="PANTHER" id="PTHR33734">
    <property type="entry name" value="LYSM DOMAIN-CONTAINING GPI-ANCHORED PROTEIN 2"/>
    <property type="match status" value="1"/>
</dbReference>
<dbReference type="Gene3D" id="3.10.350.10">
    <property type="entry name" value="LysM domain"/>
    <property type="match status" value="5"/>
</dbReference>